<evidence type="ECO:0000256" key="4">
    <source>
        <dbReference type="ARBA" id="ARBA00022692"/>
    </source>
</evidence>
<organism evidence="9 10">
    <name type="scientific">Thiocapsa roseopersicina</name>
    <dbReference type="NCBI Taxonomy" id="1058"/>
    <lineage>
        <taxon>Bacteria</taxon>
        <taxon>Pseudomonadati</taxon>
        <taxon>Pseudomonadota</taxon>
        <taxon>Gammaproteobacteria</taxon>
        <taxon>Chromatiales</taxon>
        <taxon>Chromatiaceae</taxon>
        <taxon>Thiocapsa</taxon>
    </lineage>
</organism>
<feature type="transmembrane region" description="Helical" evidence="7">
    <location>
        <begin position="198"/>
        <end position="218"/>
    </location>
</feature>
<proteinExistence type="inferred from homology"/>
<dbReference type="AlphaFoldDB" id="A0A1H2Q1I4"/>
<feature type="domain" description="ABC transmembrane type-1" evidence="8">
    <location>
        <begin position="76"/>
        <end position="256"/>
    </location>
</feature>
<comment type="similarity">
    <text evidence="7">Belongs to the binding-protein-dependent transport system permease family.</text>
</comment>
<dbReference type="GO" id="GO:0055085">
    <property type="term" value="P:transmembrane transport"/>
    <property type="evidence" value="ECO:0007669"/>
    <property type="project" value="InterPro"/>
</dbReference>
<keyword evidence="4 7" id="KW-0812">Transmembrane</keyword>
<keyword evidence="5 7" id="KW-1133">Transmembrane helix</keyword>
<dbReference type="RefSeq" id="WP_093026914.1">
    <property type="nucleotide sequence ID" value="NZ_FNNZ01000001.1"/>
</dbReference>
<evidence type="ECO:0000256" key="1">
    <source>
        <dbReference type="ARBA" id="ARBA00004651"/>
    </source>
</evidence>
<dbReference type="InterPro" id="IPR035906">
    <property type="entry name" value="MetI-like_sf"/>
</dbReference>
<feature type="transmembrane region" description="Helical" evidence="7">
    <location>
        <begin position="111"/>
        <end position="133"/>
    </location>
</feature>
<keyword evidence="2 7" id="KW-0813">Transport</keyword>
<evidence type="ECO:0000256" key="6">
    <source>
        <dbReference type="ARBA" id="ARBA00023136"/>
    </source>
</evidence>
<keyword evidence="6 7" id="KW-0472">Membrane</keyword>
<feature type="transmembrane region" description="Helical" evidence="7">
    <location>
        <begin position="238"/>
        <end position="256"/>
    </location>
</feature>
<name>A0A1H2Q1I4_THIRO</name>
<dbReference type="SUPFAM" id="SSF161098">
    <property type="entry name" value="MetI-like"/>
    <property type="match status" value="1"/>
</dbReference>
<protein>
    <submittedName>
        <fullName evidence="9">NitT/TauT family transport system permease protein</fullName>
    </submittedName>
</protein>
<dbReference type="GO" id="GO:0005886">
    <property type="term" value="C:plasma membrane"/>
    <property type="evidence" value="ECO:0007669"/>
    <property type="project" value="UniProtKB-SubCell"/>
</dbReference>
<comment type="subcellular location">
    <subcellularLocation>
        <location evidence="1 7">Cell membrane</location>
        <topology evidence="1 7">Multi-pass membrane protein</topology>
    </subcellularLocation>
</comment>
<dbReference type="CDD" id="cd06261">
    <property type="entry name" value="TM_PBP2"/>
    <property type="match status" value="1"/>
</dbReference>
<dbReference type="Gene3D" id="1.10.3720.10">
    <property type="entry name" value="MetI-like"/>
    <property type="match status" value="1"/>
</dbReference>
<keyword evidence="3" id="KW-1003">Cell membrane</keyword>
<dbReference type="Proteomes" id="UP000198816">
    <property type="component" value="Unassembled WGS sequence"/>
</dbReference>
<dbReference type="PANTHER" id="PTHR30151">
    <property type="entry name" value="ALKANE SULFONATE ABC TRANSPORTER-RELATED, MEMBRANE SUBUNIT"/>
    <property type="match status" value="1"/>
</dbReference>
<gene>
    <name evidence="9" type="ORF">SAMN05421783_10123</name>
</gene>
<dbReference type="InterPro" id="IPR000515">
    <property type="entry name" value="MetI-like"/>
</dbReference>
<sequence length="274" mass="30240">MKRLINQRPGRVSTAALALLPFVVLALFYMFASDARLAENPNDKLLPSFSTLAESFVRLTTEPSQRTGEILLWQDTEASLRRLAQGVGISAAIGLIVGVALGAIPLIRSGFAPFVAVLSLIPPMAVLPVLFIVFGLGEVSKVVLIVVGITPFIVRDLQQRVQELPRELIIKAQTLGANSWQIVLRVILPQVVPRLIDAVRLSLGTAWLFLISAEAIAATEGLGYRIFLVRRYLAMDVILPYVVWITLLAYLTDFLLKQTSRRAFPWYHTGEPGR</sequence>
<evidence type="ECO:0000259" key="8">
    <source>
        <dbReference type="PROSITE" id="PS50928"/>
    </source>
</evidence>
<evidence type="ECO:0000313" key="9">
    <source>
        <dbReference type="EMBL" id="SDW00339.1"/>
    </source>
</evidence>
<dbReference type="GO" id="GO:0010438">
    <property type="term" value="P:cellular response to sulfur starvation"/>
    <property type="evidence" value="ECO:0007669"/>
    <property type="project" value="TreeGrafter"/>
</dbReference>
<feature type="transmembrane region" description="Helical" evidence="7">
    <location>
        <begin position="83"/>
        <end position="104"/>
    </location>
</feature>
<dbReference type="STRING" id="1058.SAMN05421783_10123"/>
<feature type="transmembrane region" description="Helical" evidence="7">
    <location>
        <begin position="12"/>
        <end position="32"/>
    </location>
</feature>
<dbReference type="OrthoDB" id="258894at2"/>
<dbReference type="EMBL" id="FNNZ01000001">
    <property type="protein sequence ID" value="SDW00339.1"/>
    <property type="molecule type" value="Genomic_DNA"/>
</dbReference>
<keyword evidence="10" id="KW-1185">Reference proteome</keyword>
<reference evidence="10" key="1">
    <citation type="submission" date="2016-10" db="EMBL/GenBank/DDBJ databases">
        <authorList>
            <person name="Varghese N."/>
            <person name="Submissions S."/>
        </authorList>
    </citation>
    <scope>NUCLEOTIDE SEQUENCE [LARGE SCALE GENOMIC DNA]</scope>
    <source>
        <strain evidence="10">DSM 217</strain>
    </source>
</reference>
<evidence type="ECO:0000256" key="3">
    <source>
        <dbReference type="ARBA" id="ARBA00022475"/>
    </source>
</evidence>
<dbReference type="Pfam" id="PF00528">
    <property type="entry name" value="BPD_transp_1"/>
    <property type="match status" value="1"/>
</dbReference>
<accession>A0A1H2Q1I4</accession>
<evidence type="ECO:0000256" key="5">
    <source>
        <dbReference type="ARBA" id="ARBA00022989"/>
    </source>
</evidence>
<evidence type="ECO:0000313" key="10">
    <source>
        <dbReference type="Proteomes" id="UP000198816"/>
    </source>
</evidence>
<dbReference type="PROSITE" id="PS50928">
    <property type="entry name" value="ABC_TM1"/>
    <property type="match status" value="1"/>
</dbReference>
<evidence type="ECO:0000256" key="2">
    <source>
        <dbReference type="ARBA" id="ARBA00022448"/>
    </source>
</evidence>
<evidence type="ECO:0000256" key="7">
    <source>
        <dbReference type="RuleBase" id="RU363032"/>
    </source>
</evidence>
<dbReference type="PANTHER" id="PTHR30151:SF25">
    <property type="entry name" value="TAURINE TRANSPORT SYSTEM PERMEASE PROTEIN TAUC"/>
    <property type="match status" value="1"/>
</dbReference>